<evidence type="ECO:0000313" key="2">
    <source>
        <dbReference type="Proteomes" id="UP000463470"/>
    </source>
</evidence>
<dbReference type="GO" id="GO:0016740">
    <property type="term" value="F:transferase activity"/>
    <property type="evidence" value="ECO:0007669"/>
    <property type="project" value="UniProtKB-KW"/>
</dbReference>
<accession>A0A845L4J5</accession>
<gene>
    <name evidence="1" type="ORF">GTO91_08605</name>
</gene>
<name>A0A845L4J5_9FIRM</name>
<dbReference type="OrthoDB" id="9810452at2"/>
<keyword evidence="2" id="KW-1185">Reference proteome</keyword>
<dbReference type="InterPro" id="IPR010235">
    <property type="entry name" value="HepT"/>
</dbReference>
<dbReference type="Gene3D" id="1.20.120.330">
    <property type="entry name" value="Nucleotidyltransferases domain 2"/>
    <property type="match status" value="1"/>
</dbReference>
<evidence type="ECO:0000313" key="1">
    <source>
        <dbReference type="EMBL" id="MZP29764.1"/>
    </source>
</evidence>
<proteinExistence type="predicted"/>
<dbReference type="AlphaFoldDB" id="A0A845L4J5"/>
<dbReference type="NCBIfam" id="TIGR01987">
    <property type="entry name" value="HI0074"/>
    <property type="match status" value="1"/>
</dbReference>
<dbReference type="RefSeq" id="WP_161257834.1">
    <property type="nucleotide sequence ID" value="NZ_WXEY01000007.1"/>
</dbReference>
<dbReference type="Proteomes" id="UP000463470">
    <property type="component" value="Unassembled WGS sequence"/>
</dbReference>
<comment type="caution">
    <text evidence="1">The sequence shown here is derived from an EMBL/GenBank/DDBJ whole genome shotgun (WGS) entry which is preliminary data.</text>
</comment>
<protein>
    <submittedName>
        <fullName evidence="1">Nucleotidyltransferase</fullName>
    </submittedName>
</protein>
<organism evidence="1 2">
    <name type="scientific">Heliomicrobium undosum</name>
    <dbReference type="NCBI Taxonomy" id="121734"/>
    <lineage>
        <taxon>Bacteria</taxon>
        <taxon>Bacillati</taxon>
        <taxon>Bacillota</taxon>
        <taxon>Clostridia</taxon>
        <taxon>Eubacteriales</taxon>
        <taxon>Heliobacteriaceae</taxon>
        <taxon>Heliomicrobium</taxon>
    </lineage>
</organism>
<dbReference type="EMBL" id="WXEY01000007">
    <property type="protein sequence ID" value="MZP29764.1"/>
    <property type="molecule type" value="Genomic_DNA"/>
</dbReference>
<reference evidence="1 2" key="1">
    <citation type="submission" date="2020-01" db="EMBL/GenBank/DDBJ databases">
        <title>Whole-genome sequence of Heliobacterium undosum DSM 13378.</title>
        <authorList>
            <person name="Kyndt J.A."/>
            <person name="Meyer T.E."/>
        </authorList>
    </citation>
    <scope>NUCLEOTIDE SEQUENCE [LARGE SCALE GENOMIC DNA]</scope>
    <source>
        <strain evidence="1 2">DSM 13378</strain>
    </source>
</reference>
<keyword evidence="1" id="KW-0808">Transferase</keyword>
<sequence length="137" mass="16511">MNQKEIRWRQRFENFDKAYRQFHAANSDFDRLNLLEKEGMVQRFEYTFELAWKTLKDYLEANDVIAKFPRDVIKEAFRYELIEDGDTWMDMLESRNVLTHTYNEERFSIALKKINGEYASAISQVHQRLASYVETGH</sequence>
<dbReference type="SUPFAM" id="SSF81593">
    <property type="entry name" value="Nucleotidyltransferase substrate binding subunit/domain"/>
    <property type="match status" value="1"/>
</dbReference>
<dbReference type="Pfam" id="PF08780">
    <property type="entry name" value="NTase_sub_bind"/>
    <property type="match status" value="1"/>
</dbReference>